<proteinExistence type="predicted"/>
<protein>
    <submittedName>
        <fullName evidence="2">Uncharacterized protein</fullName>
    </submittedName>
</protein>
<dbReference type="Proteomes" id="UP000824890">
    <property type="component" value="Unassembled WGS sequence"/>
</dbReference>
<feature type="compositionally biased region" description="Basic and acidic residues" evidence="1">
    <location>
        <begin position="37"/>
        <end position="49"/>
    </location>
</feature>
<gene>
    <name evidence="2" type="ORF">HID58_067915</name>
</gene>
<evidence type="ECO:0000313" key="2">
    <source>
        <dbReference type="EMBL" id="KAH0880521.1"/>
    </source>
</evidence>
<feature type="compositionally biased region" description="Polar residues" evidence="1">
    <location>
        <begin position="97"/>
        <end position="106"/>
    </location>
</feature>
<evidence type="ECO:0000256" key="1">
    <source>
        <dbReference type="SAM" id="MobiDB-lite"/>
    </source>
</evidence>
<keyword evidence="3" id="KW-1185">Reference proteome</keyword>
<accession>A0ABQ7ZKG2</accession>
<comment type="caution">
    <text evidence="2">The sequence shown here is derived from an EMBL/GenBank/DDBJ whole genome shotgun (WGS) entry which is preliminary data.</text>
</comment>
<feature type="region of interest" description="Disordered" evidence="1">
    <location>
        <begin position="87"/>
        <end position="106"/>
    </location>
</feature>
<organism evidence="2 3">
    <name type="scientific">Brassica napus</name>
    <name type="common">Rape</name>
    <dbReference type="NCBI Taxonomy" id="3708"/>
    <lineage>
        <taxon>Eukaryota</taxon>
        <taxon>Viridiplantae</taxon>
        <taxon>Streptophyta</taxon>
        <taxon>Embryophyta</taxon>
        <taxon>Tracheophyta</taxon>
        <taxon>Spermatophyta</taxon>
        <taxon>Magnoliopsida</taxon>
        <taxon>eudicotyledons</taxon>
        <taxon>Gunneridae</taxon>
        <taxon>Pentapetalae</taxon>
        <taxon>rosids</taxon>
        <taxon>malvids</taxon>
        <taxon>Brassicales</taxon>
        <taxon>Brassicaceae</taxon>
        <taxon>Brassiceae</taxon>
        <taxon>Brassica</taxon>
    </lineage>
</organism>
<sequence>MVIKNKLFFPSKTSGSSSHDSSNSPISVGSKSPIQSDTKKPESAPKDETLVPNPLPAGGFVGCSGRFGLRKRFPSGIKSFSHELNSKGVQPFPLWKSHSSNNVEVF</sequence>
<feature type="compositionally biased region" description="Low complexity" evidence="1">
    <location>
        <begin position="11"/>
        <end position="27"/>
    </location>
</feature>
<feature type="region of interest" description="Disordered" evidence="1">
    <location>
        <begin position="1"/>
        <end position="56"/>
    </location>
</feature>
<dbReference type="EMBL" id="JAGKQM010000015">
    <property type="protein sequence ID" value="KAH0880521.1"/>
    <property type="molecule type" value="Genomic_DNA"/>
</dbReference>
<reference evidence="2 3" key="1">
    <citation type="submission" date="2021-05" db="EMBL/GenBank/DDBJ databases">
        <title>Genome Assembly of Synthetic Allotetraploid Brassica napus Reveals Homoeologous Exchanges between Subgenomes.</title>
        <authorList>
            <person name="Davis J.T."/>
        </authorList>
    </citation>
    <scope>NUCLEOTIDE SEQUENCE [LARGE SCALE GENOMIC DNA]</scope>
    <source>
        <strain evidence="3">cv. Da-Ae</strain>
        <tissue evidence="2">Seedling</tissue>
    </source>
</reference>
<name>A0ABQ7ZKG2_BRANA</name>
<evidence type="ECO:0000313" key="3">
    <source>
        <dbReference type="Proteomes" id="UP000824890"/>
    </source>
</evidence>